<dbReference type="InterPro" id="IPR003661">
    <property type="entry name" value="HisK_dim/P_dom"/>
</dbReference>
<dbReference type="GO" id="GO:0005524">
    <property type="term" value="F:ATP binding"/>
    <property type="evidence" value="ECO:0007669"/>
    <property type="project" value="UniProtKB-KW"/>
</dbReference>
<evidence type="ECO:0000256" key="9">
    <source>
        <dbReference type="ARBA" id="ARBA00022840"/>
    </source>
</evidence>
<dbReference type="Pfam" id="PF00512">
    <property type="entry name" value="HisKA"/>
    <property type="match status" value="1"/>
</dbReference>
<dbReference type="PANTHER" id="PTHR45436:SF14">
    <property type="entry name" value="SENSOR PROTEIN QSEC"/>
    <property type="match status" value="1"/>
</dbReference>
<keyword evidence="5 15" id="KW-0808">Transferase</keyword>
<accession>A0A6S7E3P4</accession>
<dbReference type="InterPro" id="IPR013727">
    <property type="entry name" value="2CSK_N"/>
</dbReference>
<dbReference type="SUPFAM" id="SSF55874">
    <property type="entry name" value="ATPase domain of HSP90 chaperone/DNA topoisomerase II/histidine kinase"/>
    <property type="match status" value="1"/>
</dbReference>
<evidence type="ECO:0000259" key="13">
    <source>
        <dbReference type="PROSITE" id="PS50109"/>
    </source>
</evidence>
<dbReference type="SUPFAM" id="SSF47384">
    <property type="entry name" value="Homodimeric domain of signal transducing histidine kinase"/>
    <property type="match status" value="1"/>
</dbReference>
<dbReference type="PROSITE" id="PS50109">
    <property type="entry name" value="HIS_KIN"/>
    <property type="match status" value="1"/>
</dbReference>
<dbReference type="InterPro" id="IPR050428">
    <property type="entry name" value="TCS_sensor_his_kinase"/>
</dbReference>
<dbReference type="Pfam" id="PF08521">
    <property type="entry name" value="2CSK_N"/>
    <property type="match status" value="1"/>
</dbReference>
<dbReference type="InterPro" id="IPR036097">
    <property type="entry name" value="HisK_dim/P_sf"/>
</dbReference>
<dbReference type="InterPro" id="IPR003660">
    <property type="entry name" value="HAMP_dom"/>
</dbReference>
<keyword evidence="4" id="KW-0597">Phosphoprotein</keyword>
<comment type="catalytic activity">
    <reaction evidence="1">
        <text>ATP + protein L-histidine = ADP + protein N-phospho-L-histidine.</text>
        <dbReference type="EC" id="2.7.13.3"/>
    </reaction>
</comment>
<feature type="transmembrane region" description="Helical" evidence="12">
    <location>
        <begin position="148"/>
        <end position="174"/>
    </location>
</feature>
<dbReference type="GO" id="GO:0005886">
    <property type="term" value="C:plasma membrane"/>
    <property type="evidence" value="ECO:0007669"/>
    <property type="project" value="TreeGrafter"/>
</dbReference>
<dbReference type="Proteomes" id="UP000494203">
    <property type="component" value="Unassembled WGS sequence"/>
</dbReference>
<dbReference type="SMART" id="SM00387">
    <property type="entry name" value="HATPase_c"/>
    <property type="match status" value="1"/>
</dbReference>
<evidence type="ECO:0000313" key="16">
    <source>
        <dbReference type="Proteomes" id="UP000494203"/>
    </source>
</evidence>
<organism evidence="15 16">
    <name type="scientific">Achromobacter pulmonis</name>
    <dbReference type="NCBI Taxonomy" id="1389932"/>
    <lineage>
        <taxon>Bacteria</taxon>
        <taxon>Pseudomonadati</taxon>
        <taxon>Pseudomonadota</taxon>
        <taxon>Betaproteobacteria</taxon>
        <taxon>Burkholderiales</taxon>
        <taxon>Alcaligenaceae</taxon>
        <taxon>Achromobacter</taxon>
    </lineage>
</organism>
<dbReference type="RefSeq" id="WP_175141479.1">
    <property type="nucleotide sequence ID" value="NZ_CADIKZ010000011.1"/>
</dbReference>
<evidence type="ECO:0000256" key="5">
    <source>
        <dbReference type="ARBA" id="ARBA00022679"/>
    </source>
</evidence>
<dbReference type="GO" id="GO:0000155">
    <property type="term" value="F:phosphorelay sensor kinase activity"/>
    <property type="evidence" value="ECO:0007669"/>
    <property type="project" value="InterPro"/>
</dbReference>
<evidence type="ECO:0000313" key="15">
    <source>
        <dbReference type="EMBL" id="CAB3894611.1"/>
    </source>
</evidence>
<dbReference type="Gene3D" id="1.10.287.130">
    <property type="match status" value="1"/>
</dbReference>
<reference evidence="15 16" key="1">
    <citation type="submission" date="2020-04" db="EMBL/GenBank/DDBJ databases">
        <authorList>
            <person name="De Canck E."/>
        </authorList>
    </citation>
    <scope>NUCLEOTIDE SEQUENCE [LARGE SCALE GENOMIC DNA]</scope>
    <source>
        <strain evidence="15 16">LMG 26788</strain>
    </source>
</reference>
<dbReference type="EMBL" id="CADIKZ010000011">
    <property type="protein sequence ID" value="CAB3894611.1"/>
    <property type="molecule type" value="Genomic_DNA"/>
</dbReference>
<evidence type="ECO:0000256" key="4">
    <source>
        <dbReference type="ARBA" id="ARBA00022553"/>
    </source>
</evidence>
<dbReference type="Pfam" id="PF02518">
    <property type="entry name" value="HATPase_c"/>
    <property type="match status" value="1"/>
</dbReference>
<keyword evidence="16" id="KW-1185">Reference proteome</keyword>
<gene>
    <name evidence="15" type="primary">qseC_3</name>
    <name evidence="15" type="ORF">LMG26788_03954</name>
</gene>
<evidence type="ECO:0000256" key="1">
    <source>
        <dbReference type="ARBA" id="ARBA00000085"/>
    </source>
</evidence>
<evidence type="ECO:0000256" key="6">
    <source>
        <dbReference type="ARBA" id="ARBA00022692"/>
    </source>
</evidence>
<dbReference type="InterPro" id="IPR036890">
    <property type="entry name" value="HATPase_C_sf"/>
</dbReference>
<evidence type="ECO:0000256" key="12">
    <source>
        <dbReference type="SAM" id="Phobius"/>
    </source>
</evidence>
<evidence type="ECO:0000256" key="2">
    <source>
        <dbReference type="ARBA" id="ARBA00004141"/>
    </source>
</evidence>
<dbReference type="EC" id="2.7.13.3" evidence="3"/>
<evidence type="ECO:0000256" key="10">
    <source>
        <dbReference type="ARBA" id="ARBA00022989"/>
    </source>
</evidence>
<keyword evidence="8" id="KW-0418">Kinase</keyword>
<keyword evidence="7" id="KW-0547">Nucleotide-binding</keyword>
<protein>
    <recommendedName>
        <fullName evidence="3">histidine kinase</fullName>
        <ecNumber evidence="3">2.7.13.3</ecNumber>
    </recommendedName>
</protein>
<evidence type="ECO:0000259" key="14">
    <source>
        <dbReference type="PROSITE" id="PS50885"/>
    </source>
</evidence>
<dbReference type="SMART" id="SM00388">
    <property type="entry name" value="HisKA"/>
    <property type="match status" value="1"/>
</dbReference>
<keyword evidence="11" id="KW-0902">Two-component regulatory system</keyword>
<evidence type="ECO:0000256" key="7">
    <source>
        <dbReference type="ARBA" id="ARBA00022741"/>
    </source>
</evidence>
<evidence type="ECO:0000256" key="3">
    <source>
        <dbReference type="ARBA" id="ARBA00012438"/>
    </source>
</evidence>
<dbReference type="PROSITE" id="PS50885">
    <property type="entry name" value="HAMP"/>
    <property type="match status" value="1"/>
</dbReference>
<dbReference type="CDD" id="cd00082">
    <property type="entry name" value="HisKA"/>
    <property type="match status" value="1"/>
</dbReference>
<evidence type="ECO:0000256" key="11">
    <source>
        <dbReference type="ARBA" id="ARBA00023012"/>
    </source>
</evidence>
<dbReference type="AlphaFoldDB" id="A0A6S7E3P4"/>
<keyword evidence="12" id="KW-0472">Membrane</keyword>
<dbReference type="Gene3D" id="3.30.565.10">
    <property type="entry name" value="Histidine kinase-like ATPase, C-terminal domain"/>
    <property type="match status" value="1"/>
</dbReference>
<feature type="domain" description="HAMP" evidence="14">
    <location>
        <begin position="175"/>
        <end position="226"/>
    </location>
</feature>
<keyword evidence="9" id="KW-0067">ATP-binding</keyword>
<comment type="subcellular location">
    <subcellularLocation>
        <location evidence="2">Membrane</location>
        <topology evidence="2">Multi-pass membrane protein</topology>
    </subcellularLocation>
</comment>
<dbReference type="PANTHER" id="PTHR45436">
    <property type="entry name" value="SENSOR HISTIDINE KINASE YKOH"/>
    <property type="match status" value="1"/>
</dbReference>
<feature type="transmembrane region" description="Helical" evidence="12">
    <location>
        <begin position="7"/>
        <end position="28"/>
    </location>
</feature>
<sequence length="454" mass="49148">MTLQRRLIIAVLLAVPLGWLLTIAATYWRAQHEINELYDTDMLRLAEQTLAVASLLPPVGSLNAPLPLRAPDSGDASHGDLSVAIWRGAGEPLVMDAEAAQFPRGDGVQGFADSMVNGRPWRLYYLSDATGQTRIAVGQRVGEREDLVVAYLMSQLAPLLVGLPALIIALMIAVRRAIQPVRALSGALEHRRPDDATPLSEDAPGELKPLVTAMNGLLARAGRLIEQERRLTADAAHELRTPLAALRVQWEVVQRAQDPALRAEAQARVTRGLDRMDRLVTQLLTMARLDSVGEIAFASEVDWRAVAEQAIGDCLFIANRRDIDIEVDWPAAGQVALPVAGDAEALAILLKNLLDNAIRYGPRHARVRIRFEPTRILVDDEGTGLAPEVAARLGDRFLRAAGNEESGSGLGVSIAQRIARNHGLALRYETRAPAPGRPGGLRAILSRATGRAGE</sequence>
<keyword evidence="10 12" id="KW-1133">Transmembrane helix</keyword>
<dbReference type="InterPro" id="IPR003594">
    <property type="entry name" value="HATPase_dom"/>
</dbReference>
<dbReference type="InterPro" id="IPR005467">
    <property type="entry name" value="His_kinase_dom"/>
</dbReference>
<proteinExistence type="predicted"/>
<feature type="domain" description="Histidine kinase" evidence="13">
    <location>
        <begin position="234"/>
        <end position="431"/>
    </location>
</feature>
<keyword evidence="6 12" id="KW-0812">Transmembrane</keyword>
<evidence type="ECO:0000256" key="8">
    <source>
        <dbReference type="ARBA" id="ARBA00022777"/>
    </source>
</evidence>
<name>A0A6S7E3P4_9BURK</name>
<dbReference type="Gene3D" id="1.20.5.1040">
    <property type="entry name" value="Sensor protein qsec"/>
    <property type="match status" value="2"/>
</dbReference>